<protein>
    <submittedName>
        <fullName evidence="1">Uncharacterized protein</fullName>
    </submittedName>
</protein>
<gene>
    <name evidence="1" type="ORF">DVH24_012175</name>
</gene>
<evidence type="ECO:0000313" key="2">
    <source>
        <dbReference type="Proteomes" id="UP000290289"/>
    </source>
</evidence>
<accession>A0A498HTN3</accession>
<proteinExistence type="predicted"/>
<dbReference type="Proteomes" id="UP000290289">
    <property type="component" value="Chromosome 15"/>
</dbReference>
<organism evidence="1 2">
    <name type="scientific">Malus domestica</name>
    <name type="common">Apple</name>
    <name type="synonym">Pyrus malus</name>
    <dbReference type="NCBI Taxonomy" id="3750"/>
    <lineage>
        <taxon>Eukaryota</taxon>
        <taxon>Viridiplantae</taxon>
        <taxon>Streptophyta</taxon>
        <taxon>Embryophyta</taxon>
        <taxon>Tracheophyta</taxon>
        <taxon>Spermatophyta</taxon>
        <taxon>Magnoliopsida</taxon>
        <taxon>eudicotyledons</taxon>
        <taxon>Gunneridae</taxon>
        <taxon>Pentapetalae</taxon>
        <taxon>rosids</taxon>
        <taxon>fabids</taxon>
        <taxon>Rosales</taxon>
        <taxon>Rosaceae</taxon>
        <taxon>Amygdaloideae</taxon>
        <taxon>Maleae</taxon>
        <taxon>Malus</taxon>
    </lineage>
</organism>
<name>A0A498HTN3_MALDO</name>
<sequence>MNSCDFICSSLETVDLFSAILKDAIVPIHLSCYIEPVFGLGQVLILLEKPGVGELSRVVMVTLPRDEAVEITGAV</sequence>
<comment type="caution">
    <text evidence="1">The sequence shown here is derived from an EMBL/GenBank/DDBJ whole genome shotgun (WGS) entry which is preliminary data.</text>
</comment>
<keyword evidence="2" id="KW-1185">Reference proteome</keyword>
<dbReference type="AlphaFoldDB" id="A0A498HTN3"/>
<reference evidence="1 2" key="1">
    <citation type="submission" date="2018-10" db="EMBL/GenBank/DDBJ databases">
        <title>A high-quality apple genome assembly.</title>
        <authorList>
            <person name="Hu J."/>
        </authorList>
    </citation>
    <scope>NUCLEOTIDE SEQUENCE [LARGE SCALE GENOMIC DNA]</scope>
    <source>
        <strain evidence="2">cv. HFTH1</strain>
        <tissue evidence="1">Young leaf</tissue>
    </source>
</reference>
<dbReference type="EMBL" id="RDQH01000341">
    <property type="protein sequence ID" value="RXH72491.1"/>
    <property type="molecule type" value="Genomic_DNA"/>
</dbReference>
<evidence type="ECO:0000313" key="1">
    <source>
        <dbReference type="EMBL" id="RXH72491.1"/>
    </source>
</evidence>